<dbReference type="Pfam" id="PF04893">
    <property type="entry name" value="Yip1"/>
    <property type="match status" value="1"/>
</dbReference>
<comment type="caution">
    <text evidence="9">The sequence shown here is derived from an EMBL/GenBank/DDBJ whole genome shotgun (WGS) entry which is preliminary data.</text>
</comment>
<evidence type="ECO:0000313" key="9">
    <source>
        <dbReference type="EMBL" id="PIK39545.1"/>
    </source>
</evidence>
<evidence type="ECO:0000259" key="8">
    <source>
        <dbReference type="Pfam" id="PF04893"/>
    </source>
</evidence>
<keyword evidence="4 6" id="KW-1133">Transmembrane helix</keyword>
<keyword evidence="10" id="KW-1185">Reference proteome</keyword>
<dbReference type="GO" id="GO:0000139">
    <property type="term" value="C:Golgi membrane"/>
    <property type="evidence" value="ECO:0007669"/>
    <property type="project" value="UniProtKB-SubCell"/>
</dbReference>
<organism evidence="9 10">
    <name type="scientific">Stichopus japonicus</name>
    <name type="common">Sea cucumber</name>
    <dbReference type="NCBI Taxonomy" id="307972"/>
    <lineage>
        <taxon>Eukaryota</taxon>
        <taxon>Metazoa</taxon>
        <taxon>Echinodermata</taxon>
        <taxon>Eleutherozoa</taxon>
        <taxon>Echinozoa</taxon>
        <taxon>Holothuroidea</taxon>
        <taxon>Aspidochirotacea</taxon>
        <taxon>Aspidochirotida</taxon>
        <taxon>Stichopodidae</taxon>
        <taxon>Apostichopus</taxon>
    </lineage>
</organism>
<evidence type="ECO:0000313" key="10">
    <source>
        <dbReference type="Proteomes" id="UP000230750"/>
    </source>
</evidence>
<dbReference type="STRING" id="307972.A0A2G8JV25"/>
<dbReference type="PANTHER" id="PTHR12822:SF2">
    <property type="entry name" value="PROTEIN YIPF"/>
    <property type="match status" value="1"/>
</dbReference>
<sequence length="148" mass="17149">MNAGGASGIMLGDEDEDDTELLSGKKKTPPFWSFEYYQQFFDVDTSQVGRRLLGSFVPQFGQTYLESHLRPSPDLYGPFWVCITLVFTLVISADLSLYSQESYADAHHNTHFSWINRAALMVFLYTWLVPVILYAQLYWRESHWPDIH</sequence>
<feature type="transmembrane region" description="Helical" evidence="6">
    <location>
        <begin position="75"/>
        <end position="97"/>
    </location>
</feature>
<proteinExistence type="inferred from homology"/>
<dbReference type="GO" id="GO:0031267">
    <property type="term" value="F:small GTPase binding"/>
    <property type="evidence" value="ECO:0007669"/>
    <property type="project" value="InterPro"/>
</dbReference>
<dbReference type="Proteomes" id="UP000230750">
    <property type="component" value="Unassembled WGS sequence"/>
</dbReference>
<feature type="domain" description="Yip1" evidence="8">
    <location>
        <begin position="70"/>
        <end position="139"/>
    </location>
</feature>
<evidence type="ECO:0000256" key="3">
    <source>
        <dbReference type="ARBA" id="ARBA00022692"/>
    </source>
</evidence>
<feature type="region of interest" description="Disordered" evidence="7">
    <location>
        <begin position="1"/>
        <end position="24"/>
    </location>
</feature>
<keyword evidence="5 6" id="KW-0472">Membrane</keyword>
<evidence type="ECO:0000256" key="1">
    <source>
        <dbReference type="ARBA" id="ARBA00004141"/>
    </source>
</evidence>
<evidence type="ECO:0000256" key="4">
    <source>
        <dbReference type="ARBA" id="ARBA00022989"/>
    </source>
</evidence>
<comment type="subcellular location">
    <subcellularLocation>
        <location evidence="6">Golgi apparatus membrane</location>
        <topology evidence="6">Multi-pass membrane protein</topology>
    </subcellularLocation>
    <subcellularLocation>
        <location evidence="1">Membrane</location>
        <topology evidence="1">Multi-pass membrane protein</topology>
    </subcellularLocation>
</comment>
<reference evidence="9 10" key="1">
    <citation type="journal article" date="2017" name="PLoS Biol.">
        <title>The sea cucumber genome provides insights into morphological evolution and visceral regeneration.</title>
        <authorList>
            <person name="Zhang X."/>
            <person name="Sun L."/>
            <person name="Yuan J."/>
            <person name="Sun Y."/>
            <person name="Gao Y."/>
            <person name="Zhang L."/>
            <person name="Li S."/>
            <person name="Dai H."/>
            <person name="Hamel J.F."/>
            <person name="Liu C."/>
            <person name="Yu Y."/>
            <person name="Liu S."/>
            <person name="Lin W."/>
            <person name="Guo K."/>
            <person name="Jin S."/>
            <person name="Xu P."/>
            <person name="Storey K.B."/>
            <person name="Huan P."/>
            <person name="Zhang T."/>
            <person name="Zhou Y."/>
            <person name="Zhang J."/>
            <person name="Lin C."/>
            <person name="Li X."/>
            <person name="Xing L."/>
            <person name="Huo D."/>
            <person name="Sun M."/>
            <person name="Wang L."/>
            <person name="Mercier A."/>
            <person name="Li F."/>
            <person name="Yang H."/>
            <person name="Xiang J."/>
        </authorList>
    </citation>
    <scope>NUCLEOTIDE SEQUENCE [LARGE SCALE GENOMIC DNA]</scope>
    <source>
        <strain evidence="9">Shaxun</strain>
        <tissue evidence="9">Muscle</tissue>
    </source>
</reference>
<accession>A0A2G8JV25</accession>
<comment type="caution">
    <text evidence="6">Lacks conserved residue(s) required for the propagation of feature annotation.</text>
</comment>
<evidence type="ECO:0000256" key="2">
    <source>
        <dbReference type="ARBA" id="ARBA00010596"/>
    </source>
</evidence>
<comment type="similarity">
    <text evidence="2 6">Belongs to the YIP1 family.</text>
</comment>
<dbReference type="GO" id="GO:0016192">
    <property type="term" value="P:vesicle-mediated transport"/>
    <property type="evidence" value="ECO:0007669"/>
    <property type="project" value="InterPro"/>
</dbReference>
<dbReference type="PANTHER" id="PTHR12822">
    <property type="entry name" value="PROTEIN YIPF"/>
    <property type="match status" value="1"/>
</dbReference>
<name>A0A2G8JV25_STIJA</name>
<evidence type="ECO:0000256" key="6">
    <source>
        <dbReference type="RuleBase" id="RU361264"/>
    </source>
</evidence>
<dbReference type="InterPro" id="IPR006977">
    <property type="entry name" value="Yip1_dom"/>
</dbReference>
<dbReference type="EMBL" id="MRZV01001227">
    <property type="protein sequence ID" value="PIK39545.1"/>
    <property type="molecule type" value="Genomic_DNA"/>
</dbReference>
<gene>
    <name evidence="9" type="ORF">BSL78_23602</name>
</gene>
<keyword evidence="3 6" id="KW-0812">Transmembrane</keyword>
<dbReference type="OrthoDB" id="10256463at2759"/>
<dbReference type="InterPro" id="IPR039765">
    <property type="entry name" value="Yip5/YIPF1/YIPF2"/>
</dbReference>
<dbReference type="AlphaFoldDB" id="A0A2G8JV25"/>
<evidence type="ECO:0000256" key="5">
    <source>
        <dbReference type="ARBA" id="ARBA00023136"/>
    </source>
</evidence>
<evidence type="ECO:0000256" key="7">
    <source>
        <dbReference type="SAM" id="MobiDB-lite"/>
    </source>
</evidence>
<protein>
    <recommendedName>
        <fullName evidence="6">Protein YIPF</fullName>
    </recommendedName>
</protein>
<feature type="transmembrane region" description="Helical" evidence="6">
    <location>
        <begin position="118"/>
        <end position="139"/>
    </location>
</feature>